<dbReference type="Pfam" id="PF02518">
    <property type="entry name" value="HATPase_c"/>
    <property type="match status" value="1"/>
</dbReference>
<evidence type="ECO:0000256" key="10">
    <source>
        <dbReference type="ARBA" id="ARBA00023012"/>
    </source>
</evidence>
<accession>A0A6S6TT24</accession>
<keyword evidence="6" id="KW-0808">Transferase</keyword>
<dbReference type="InterPro" id="IPR005467">
    <property type="entry name" value="His_kinase_dom"/>
</dbReference>
<dbReference type="Gene3D" id="3.30.565.10">
    <property type="entry name" value="Histidine kinase-like ATPase, C-terminal domain"/>
    <property type="match status" value="1"/>
</dbReference>
<feature type="transmembrane region" description="Helical" evidence="13">
    <location>
        <begin position="175"/>
        <end position="196"/>
    </location>
</feature>
<proteinExistence type="predicted"/>
<dbReference type="GO" id="GO:0005886">
    <property type="term" value="C:plasma membrane"/>
    <property type="evidence" value="ECO:0007669"/>
    <property type="project" value="UniProtKB-SubCell"/>
</dbReference>
<feature type="transmembrane region" description="Helical" evidence="13">
    <location>
        <begin position="203"/>
        <end position="223"/>
    </location>
</feature>
<evidence type="ECO:0000256" key="12">
    <source>
        <dbReference type="SAM" id="Coils"/>
    </source>
</evidence>
<evidence type="ECO:0000256" key="5">
    <source>
        <dbReference type="ARBA" id="ARBA00022553"/>
    </source>
</evidence>
<feature type="transmembrane region" description="Helical" evidence="13">
    <location>
        <begin position="321"/>
        <end position="342"/>
    </location>
</feature>
<dbReference type="InterPro" id="IPR011622">
    <property type="entry name" value="7TMR_DISM_rcpt_extracell_dom2"/>
</dbReference>
<evidence type="ECO:0000256" key="3">
    <source>
        <dbReference type="ARBA" id="ARBA00012438"/>
    </source>
</evidence>
<keyword evidence="10" id="KW-0902">Two-component regulatory system</keyword>
<evidence type="ECO:0000313" key="15">
    <source>
        <dbReference type="EMBL" id="CAA6823892.1"/>
    </source>
</evidence>
<dbReference type="InterPro" id="IPR003594">
    <property type="entry name" value="HATPase_dom"/>
</dbReference>
<keyword evidence="12" id="KW-0175">Coiled coil</keyword>
<dbReference type="Gene3D" id="2.60.40.2380">
    <property type="match status" value="1"/>
</dbReference>
<dbReference type="SUPFAM" id="SSF55874">
    <property type="entry name" value="ATPase domain of HSP90 chaperone/DNA topoisomerase II/histidine kinase"/>
    <property type="match status" value="1"/>
</dbReference>
<keyword evidence="8 15" id="KW-0418">Kinase</keyword>
<keyword evidence="13" id="KW-1133">Transmembrane helix</keyword>
<comment type="subcellular location">
    <subcellularLocation>
        <location evidence="2">Cell membrane</location>
        <topology evidence="2">Multi-pass membrane protein</topology>
    </subcellularLocation>
</comment>
<keyword evidence="9" id="KW-0067">ATP-binding</keyword>
<feature type="transmembrane region" description="Helical" evidence="13">
    <location>
        <begin position="354"/>
        <end position="371"/>
    </location>
</feature>
<sequence>MRSFIITYLLFTSLIFANISIENNEIKFKDFEVNYYIDESKNMKFQEIKNQKFLKGKNQKSFSNGDTHLWVKIQINNKSSQKQRLFLHHNNAYRLKYLKFYETQNHKLLNSFEINLSDTNQSKKMYGTDALYKFMLQPNETKIIYIQANSFIYQYYSIMVFNEQYSTQYLASGHLAIIIFLSILAGLMFYHFILYLITFFKDYLYYSLYLFFNILWGSYEYGLMGKYLGWYGAKYFIFDLMIIFSIVFLTLFIKNVLQMPKLYPKENKLANIILLLHVFNFSYIFIDIYTTLYLFSIVATFSVTLYLYIIISLYCKKDPYITYIIFAQIWFIIFNFITLFFYEGLIDYNFLTRYAYILGILLDTFAFSYLLSHRIKLLQEENKKNKEQTRRIQALSELLENISHQWRQPLTRINSSIMRISIELKKNRIHNNQIDSKLNDIENLSVYLSKTIDDFKSLYSKDRNSSQFNLKEAIEVSLELIQEEYQKNTIKVSLEVPKNIYINGYLNEFQQVLQVIFNNAQDALIAHQTENPQLSIFAEKRGNNVLLQIFNNGGEIDEKIINKIFDAHFSTKQESEGIGLFMSQKILKELMDTSLSCHNIMGGVCFQIEFQN</sequence>
<keyword evidence="5" id="KW-0597">Phosphoprotein</keyword>
<evidence type="ECO:0000256" key="4">
    <source>
        <dbReference type="ARBA" id="ARBA00022475"/>
    </source>
</evidence>
<evidence type="ECO:0000256" key="6">
    <source>
        <dbReference type="ARBA" id="ARBA00022679"/>
    </source>
</evidence>
<dbReference type="InterPro" id="IPR036890">
    <property type="entry name" value="HATPase_C_sf"/>
</dbReference>
<evidence type="ECO:0000256" key="9">
    <source>
        <dbReference type="ARBA" id="ARBA00022840"/>
    </source>
</evidence>
<evidence type="ECO:0000256" key="8">
    <source>
        <dbReference type="ARBA" id="ARBA00022777"/>
    </source>
</evidence>
<keyword evidence="11 13" id="KW-0472">Membrane</keyword>
<evidence type="ECO:0000256" key="13">
    <source>
        <dbReference type="SAM" id="Phobius"/>
    </source>
</evidence>
<dbReference type="InterPro" id="IPR050398">
    <property type="entry name" value="HssS/ArlS-like"/>
</dbReference>
<dbReference type="EC" id="2.7.13.3" evidence="3"/>
<dbReference type="Pfam" id="PF07695">
    <property type="entry name" value="7TMR-DISM_7TM"/>
    <property type="match status" value="1"/>
</dbReference>
<name>A0A6S6TT24_9BACT</name>
<protein>
    <recommendedName>
        <fullName evidence="3">histidine kinase</fullName>
        <ecNumber evidence="3">2.7.13.3</ecNumber>
    </recommendedName>
</protein>
<gene>
    <name evidence="15" type="ORF">HELGO_WM6158</name>
</gene>
<evidence type="ECO:0000256" key="11">
    <source>
        <dbReference type="ARBA" id="ARBA00023136"/>
    </source>
</evidence>
<feature type="transmembrane region" description="Helical" evidence="13">
    <location>
        <begin position="292"/>
        <end position="314"/>
    </location>
</feature>
<evidence type="ECO:0000256" key="7">
    <source>
        <dbReference type="ARBA" id="ARBA00022741"/>
    </source>
</evidence>
<reference evidence="15" key="1">
    <citation type="submission" date="2020-01" db="EMBL/GenBank/DDBJ databases">
        <authorList>
            <person name="Meier V. D."/>
            <person name="Meier V D."/>
        </authorList>
    </citation>
    <scope>NUCLEOTIDE SEQUENCE</scope>
    <source>
        <strain evidence="15">HLG_WM_MAG_05</strain>
    </source>
</reference>
<dbReference type="InterPro" id="IPR036097">
    <property type="entry name" value="HisK_dim/P_sf"/>
</dbReference>
<feature type="transmembrane region" description="Helical" evidence="13">
    <location>
        <begin position="269"/>
        <end position="286"/>
    </location>
</feature>
<dbReference type="EMBL" id="CACVAU010000072">
    <property type="protein sequence ID" value="CAA6823892.1"/>
    <property type="molecule type" value="Genomic_DNA"/>
</dbReference>
<dbReference type="GO" id="GO:0005524">
    <property type="term" value="F:ATP binding"/>
    <property type="evidence" value="ECO:0007669"/>
    <property type="project" value="UniProtKB-KW"/>
</dbReference>
<feature type="coiled-coil region" evidence="12">
    <location>
        <begin position="378"/>
        <end position="405"/>
    </location>
</feature>
<evidence type="ECO:0000259" key="14">
    <source>
        <dbReference type="PROSITE" id="PS50109"/>
    </source>
</evidence>
<comment type="catalytic activity">
    <reaction evidence="1">
        <text>ATP + protein L-histidine = ADP + protein N-phospho-L-histidine.</text>
        <dbReference type="EC" id="2.7.13.3"/>
    </reaction>
</comment>
<dbReference type="PANTHER" id="PTHR45528:SF1">
    <property type="entry name" value="SENSOR HISTIDINE KINASE CPXA"/>
    <property type="match status" value="1"/>
</dbReference>
<keyword evidence="7" id="KW-0547">Nucleotide-binding</keyword>
<keyword evidence="4" id="KW-1003">Cell membrane</keyword>
<keyword evidence="13" id="KW-0812">Transmembrane</keyword>
<evidence type="ECO:0000256" key="2">
    <source>
        <dbReference type="ARBA" id="ARBA00004651"/>
    </source>
</evidence>
<dbReference type="GO" id="GO:0000155">
    <property type="term" value="F:phosphorelay sensor kinase activity"/>
    <property type="evidence" value="ECO:0007669"/>
    <property type="project" value="InterPro"/>
</dbReference>
<dbReference type="InterPro" id="IPR011623">
    <property type="entry name" value="7TMR_DISM_rcpt_extracell_dom1"/>
</dbReference>
<dbReference type="SUPFAM" id="SSF47384">
    <property type="entry name" value="Homodimeric domain of signal transducing histidine kinase"/>
    <property type="match status" value="1"/>
</dbReference>
<evidence type="ECO:0000256" key="1">
    <source>
        <dbReference type="ARBA" id="ARBA00000085"/>
    </source>
</evidence>
<dbReference type="Pfam" id="PF07696">
    <property type="entry name" value="7TMR-DISMED2"/>
    <property type="match status" value="1"/>
</dbReference>
<feature type="domain" description="Histidine kinase" evidence="14">
    <location>
        <begin position="401"/>
        <end position="612"/>
    </location>
</feature>
<dbReference type="PROSITE" id="PS50109">
    <property type="entry name" value="HIS_KIN"/>
    <property type="match status" value="1"/>
</dbReference>
<dbReference type="SMART" id="SM00387">
    <property type="entry name" value="HATPase_c"/>
    <property type="match status" value="1"/>
</dbReference>
<dbReference type="Gene3D" id="1.10.287.130">
    <property type="match status" value="1"/>
</dbReference>
<dbReference type="AlphaFoldDB" id="A0A6S6TT24"/>
<dbReference type="PANTHER" id="PTHR45528">
    <property type="entry name" value="SENSOR HISTIDINE KINASE CPXA"/>
    <property type="match status" value="1"/>
</dbReference>
<feature type="transmembrane region" description="Helical" evidence="13">
    <location>
        <begin position="235"/>
        <end position="257"/>
    </location>
</feature>
<organism evidence="15">
    <name type="scientific">uncultured Sulfurovum sp</name>
    <dbReference type="NCBI Taxonomy" id="269237"/>
    <lineage>
        <taxon>Bacteria</taxon>
        <taxon>Pseudomonadati</taxon>
        <taxon>Campylobacterota</taxon>
        <taxon>Epsilonproteobacteria</taxon>
        <taxon>Campylobacterales</taxon>
        <taxon>Sulfurovaceae</taxon>
        <taxon>Sulfurovum</taxon>
        <taxon>environmental samples</taxon>
    </lineage>
</organism>